<feature type="compositionally biased region" description="Basic and acidic residues" evidence="1">
    <location>
        <begin position="165"/>
        <end position="191"/>
    </location>
</feature>
<sequence length="400" mass="45058">MSDSDTPIRVRASRGRGRPPTPPPHGNHRIPTEAIPWPVVERRLARCCPGDVVYVTWRYPGERQHRRWNGTVGEAGSMRWAPNLPQFCGPLAVEQWPTTADKDDAEVVSFDAISREDDAPPALPVQQNRPRRDRPDPVHIERHRRARYSSSSDEHDTRRSRRRIEKRDSNRRVYDSASEDDSHFDSSDVSDSKEKGLILQSRVAKARQQCQLRALDLTNLQDSIFVPSNIGAADTFLYGHNIVQIVQNGTSIASAMGQLKQALEPLYAQHLTTTNVAAIEVVMNLIELNLNLVMMLTNEGMCKNSIKTAALLNLQGSIYAAVMQAAISRGHQCMLAVKNEAQQQLCRKMFDMRALSAKFDVPKPDTRENHGYRKKQQPKAPKRKVEKAVSKSSGFRGKKK</sequence>
<feature type="compositionally biased region" description="Basic and acidic residues" evidence="1">
    <location>
        <begin position="360"/>
        <end position="371"/>
    </location>
</feature>
<dbReference type="Proteomes" id="UP000051952">
    <property type="component" value="Unassembled WGS sequence"/>
</dbReference>
<dbReference type="EMBL" id="CYKH01001028">
    <property type="protein sequence ID" value="CUG79006.1"/>
    <property type="molecule type" value="Genomic_DNA"/>
</dbReference>
<evidence type="ECO:0000313" key="3">
    <source>
        <dbReference type="Proteomes" id="UP000051952"/>
    </source>
</evidence>
<keyword evidence="3" id="KW-1185">Reference proteome</keyword>
<proteinExistence type="predicted"/>
<evidence type="ECO:0000256" key="1">
    <source>
        <dbReference type="SAM" id="MobiDB-lite"/>
    </source>
</evidence>
<name>A0A0S4J4G0_BODSA</name>
<feature type="compositionally biased region" description="Basic residues" evidence="1">
    <location>
        <begin position="372"/>
        <end position="385"/>
    </location>
</feature>
<gene>
    <name evidence="2" type="ORF">BSAL_85965</name>
</gene>
<feature type="region of interest" description="Disordered" evidence="1">
    <location>
        <begin position="360"/>
        <end position="400"/>
    </location>
</feature>
<organism evidence="2 3">
    <name type="scientific">Bodo saltans</name>
    <name type="common">Flagellated protozoan</name>
    <dbReference type="NCBI Taxonomy" id="75058"/>
    <lineage>
        <taxon>Eukaryota</taxon>
        <taxon>Discoba</taxon>
        <taxon>Euglenozoa</taxon>
        <taxon>Kinetoplastea</taxon>
        <taxon>Metakinetoplastina</taxon>
        <taxon>Eubodonida</taxon>
        <taxon>Bodonidae</taxon>
        <taxon>Bodo</taxon>
    </lineage>
</organism>
<protein>
    <submittedName>
        <fullName evidence="2">Uncharacterized protein</fullName>
    </submittedName>
</protein>
<feature type="region of interest" description="Disordered" evidence="1">
    <location>
        <begin position="112"/>
        <end position="191"/>
    </location>
</feature>
<reference evidence="3" key="1">
    <citation type="submission" date="2015-09" db="EMBL/GenBank/DDBJ databases">
        <authorList>
            <consortium name="Pathogen Informatics"/>
        </authorList>
    </citation>
    <scope>NUCLEOTIDE SEQUENCE [LARGE SCALE GENOMIC DNA]</scope>
    <source>
        <strain evidence="3">Lake Konstanz</strain>
    </source>
</reference>
<accession>A0A0S4J4G0</accession>
<dbReference type="VEuPathDB" id="TriTrypDB:BSAL_85965"/>
<dbReference type="AlphaFoldDB" id="A0A0S4J4G0"/>
<evidence type="ECO:0000313" key="2">
    <source>
        <dbReference type="EMBL" id="CUG79006.1"/>
    </source>
</evidence>
<feature type="region of interest" description="Disordered" evidence="1">
    <location>
        <begin position="1"/>
        <end position="32"/>
    </location>
</feature>